<proteinExistence type="predicted"/>
<sequence>MVLDVLCLIHRKRNNVSDRTNCSRYI</sequence>
<dbReference type="AlphaFoldDB" id="A0A0E9Q880"/>
<reference evidence="1" key="2">
    <citation type="journal article" date="2015" name="Fish Shellfish Immunol.">
        <title>Early steps in the European eel (Anguilla anguilla)-Vibrio vulnificus interaction in the gills: Role of the RtxA13 toxin.</title>
        <authorList>
            <person name="Callol A."/>
            <person name="Pajuelo D."/>
            <person name="Ebbesson L."/>
            <person name="Teles M."/>
            <person name="MacKenzie S."/>
            <person name="Amaro C."/>
        </authorList>
    </citation>
    <scope>NUCLEOTIDE SEQUENCE</scope>
</reference>
<reference evidence="1" key="1">
    <citation type="submission" date="2014-11" db="EMBL/GenBank/DDBJ databases">
        <authorList>
            <person name="Amaro Gonzalez C."/>
        </authorList>
    </citation>
    <scope>NUCLEOTIDE SEQUENCE</scope>
</reference>
<name>A0A0E9Q880_ANGAN</name>
<dbReference type="EMBL" id="GBXM01096022">
    <property type="protein sequence ID" value="JAH12555.1"/>
    <property type="molecule type" value="Transcribed_RNA"/>
</dbReference>
<organism evidence="1">
    <name type="scientific">Anguilla anguilla</name>
    <name type="common">European freshwater eel</name>
    <name type="synonym">Muraena anguilla</name>
    <dbReference type="NCBI Taxonomy" id="7936"/>
    <lineage>
        <taxon>Eukaryota</taxon>
        <taxon>Metazoa</taxon>
        <taxon>Chordata</taxon>
        <taxon>Craniata</taxon>
        <taxon>Vertebrata</taxon>
        <taxon>Euteleostomi</taxon>
        <taxon>Actinopterygii</taxon>
        <taxon>Neopterygii</taxon>
        <taxon>Teleostei</taxon>
        <taxon>Anguilliformes</taxon>
        <taxon>Anguillidae</taxon>
        <taxon>Anguilla</taxon>
    </lineage>
</organism>
<protein>
    <submittedName>
        <fullName evidence="1">Uncharacterized protein</fullName>
    </submittedName>
</protein>
<evidence type="ECO:0000313" key="1">
    <source>
        <dbReference type="EMBL" id="JAH12555.1"/>
    </source>
</evidence>
<accession>A0A0E9Q880</accession>